<proteinExistence type="predicted"/>
<organism evidence="1 2">
    <name type="scientific">Ixodes persulcatus</name>
    <name type="common">Taiga tick</name>
    <dbReference type="NCBI Taxonomy" id="34615"/>
    <lineage>
        <taxon>Eukaryota</taxon>
        <taxon>Metazoa</taxon>
        <taxon>Ecdysozoa</taxon>
        <taxon>Arthropoda</taxon>
        <taxon>Chelicerata</taxon>
        <taxon>Arachnida</taxon>
        <taxon>Acari</taxon>
        <taxon>Parasitiformes</taxon>
        <taxon>Ixodida</taxon>
        <taxon>Ixodoidea</taxon>
        <taxon>Ixodidae</taxon>
        <taxon>Ixodinae</taxon>
        <taxon>Ixodes</taxon>
    </lineage>
</organism>
<dbReference type="EMBL" id="JABSTQ010002629">
    <property type="protein sequence ID" value="KAG0444008.1"/>
    <property type="molecule type" value="Genomic_DNA"/>
</dbReference>
<name>A0AC60QYZ3_IXOPE</name>
<gene>
    <name evidence="1" type="ORF">HPB47_014297</name>
</gene>
<reference evidence="1 2" key="1">
    <citation type="journal article" date="2020" name="Cell">
        <title>Large-Scale Comparative Analyses of Tick Genomes Elucidate Their Genetic Diversity and Vector Capacities.</title>
        <authorList>
            <consortium name="Tick Genome and Microbiome Consortium (TIGMIC)"/>
            <person name="Jia N."/>
            <person name="Wang J."/>
            <person name="Shi W."/>
            <person name="Du L."/>
            <person name="Sun Y."/>
            <person name="Zhan W."/>
            <person name="Jiang J.F."/>
            <person name="Wang Q."/>
            <person name="Zhang B."/>
            <person name="Ji P."/>
            <person name="Bell-Sakyi L."/>
            <person name="Cui X.M."/>
            <person name="Yuan T.T."/>
            <person name="Jiang B.G."/>
            <person name="Yang W.F."/>
            <person name="Lam T.T."/>
            <person name="Chang Q.C."/>
            <person name="Ding S.J."/>
            <person name="Wang X.J."/>
            <person name="Zhu J.G."/>
            <person name="Ruan X.D."/>
            <person name="Zhao L."/>
            <person name="Wei J.T."/>
            <person name="Ye R.Z."/>
            <person name="Que T.C."/>
            <person name="Du C.H."/>
            <person name="Zhou Y.H."/>
            <person name="Cheng J.X."/>
            <person name="Dai P.F."/>
            <person name="Guo W.B."/>
            <person name="Han X.H."/>
            <person name="Huang E.J."/>
            <person name="Li L.F."/>
            <person name="Wei W."/>
            <person name="Gao Y.C."/>
            <person name="Liu J.Z."/>
            <person name="Shao H.Z."/>
            <person name="Wang X."/>
            <person name="Wang C.C."/>
            <person name="Yang T.C."/>
            <person name="Huo Q.B."/>
            <person name="Li W."/>
            <person name="Chen H.Y."/>
            <person name="Chen S.E."/>
            <person name="Zhou L.G."/>
            <person name="Ni X.B."/>
            <person name="Tian J.H."/>
            <person name="Sheng Y."/>
            <person name="Liu T."/>
            <person name="Pan Y.S."/>
            <person name="Xia L.Y."/>
            <person name="Li J."/>
            <person name="Zhao F."/>
            <person name="Cao W.C."/>
        </authorList>
    </citation>
    <scope>NUCLEOTIDE SEQUENCE [LARGE SCALE GENOMIC DNA]</scope>
    <source>
        <strain evidence="1">Iper-2018</strain>
    </source>
</reference>
<dbReference type="Proteomes" id="UP000805193">
    <property type="component" value="Unassembled WGS sequence"/>
</dbReference>
<protein>
    <submittedName>
        <fullName evidence="1">Uncharacterized protein</fullName>
    </submittedName>
</protein>
<comment type="caution">
    <text evidence="1">The sequence shown here is derived from an EMBL/GenBank/DDBJ whole genome shotgun (WGS) entry which is preliminary data.</text>
</comment>
<accession>A0AC60QYZ3</accession>
<sequence length="168" mass="18768">MSDETEEVKKKYEIALAMAAIASMDIEIEAASARVRAIKRQLIVSNALLTALASLPRRRHREVWAEVTNMREPVAIEKRVAVGLYKLCSSAEDRTVAHLFGIGRSTVNVIYKDFCETVVSALDDMAEHIREFQAVCGFPQGIEALDGCHIPVSPPKEHASDYYNYKGW</sequence>
<keyword evidence="2" id="KW-1185">Reference proteome</keyword>
<evidence type="ECO:0000313" key="2">
    <source>
        <dbReference type="Proteomes" id="UP000805193"/>
    </source>
</evidence>
<evidence type="ECO:0000313" key="1">
    <source>
        <dbReference type="EMBL" id="KAG0444008.1"/>
    </source>
</evidence>